<comment type="subcellular location">
    <subcellularLocation>
        <location evidence="1">Cell envelope</location>
    </subcellularLocation>
</comment>
<dbReference type="Gene3D" id="3.10.105.10">
    <property type="entry name" value="Dipeptide-binding Protein, Domain 3"/>
    <property type="match status" value="1"/>
</dbReference>
<keyword evidence="8" id="KW-1185">Reference proteome</keyword>
<dbReference type="Gene3D" id="3.40.190.10">
    <property type="entry name" value="Periplasmic binding protein-like II"/>
    <property type="match status" value="1"/>
</dbReference>
<dbReference type="PIRSF" id="PIRSF002741">
    <property type="entry name" value="MppA"/>
    <property type="match status" value="1"/>
</dbReference>
<dbReference type="PANTHER" id="PTHR30290:SF10">
    <property type="entry name" value="PERIPLASMIC OLIGOPEPTIDE-BINDING PROTEIN-RELATED"/>
    <property type="match status" value="1"/>
</dbReference>
<organism evidence="7 8">
    <name type="scientific">Treponema porcinum</name>
    <dbReference type="NCBI Taxonomy" id="261392"/>
    <lineage>
        <taxon>Bacteria</taxon>
        <taxon>Pseudomonadati</taxon>
        <taxon>Spirochaetota</taxon>
        <taxon>Spirochaetia</taxon>
        <taxon>Spirochaetales</taxon>
        <taxon>Treponemataceae</taxon>
        <taxon>Treponema</taxon>
    </lineage>
</organism>
<dbReference type="InterPro" id="IPR030678">
    <property type="entry name" value="Peptide/Ni-bd"/>
</dbReference>
<evidence type="ECO:0000256" key="2">
    <source>
        <dbReference type="ARBA" id="ARBA00005695"/>
    </source>
</evidence>
<keyword evidence="3" id="KW-0813">Transport</keyword>
<evidence type="ECO:0000313" key="8">
    <source>
        <dbReference type="Proteomes" id="UP000190423"/>
    </source>
</evidence>
<dbReference type="Proteomes" id="UP000190423">
    <property type="component" value="Unassembled WGS sequence"/>
</dbReference>
<dbReference type="GO" id="GO:0043190">
    <property type="term" value="C:ATP-binding cassette (ABC) transporter complex"/>
    <property type="evidence" value="ECO:0007669"/>
    <property type="project" value="InterPro"/>
</dbReference>
<dbReference type="AlphaFoldDB" id="A0A1T4KQZ1"/>
<dbReference type="CDD" id="cd08504">
    <property type="entry name" value="PBP2_OppA"/>
    <property type="match status" value="1"/>
</dbReference>
<evidence type="ECO:0000256" key="4">
    <source>
        <dbReference type="ARBA" id="ARBA00022729"/>
    </source>
</evidence>
<name>A0A1T4KQZ1_TREPO</name>
<dbReference type="Gene3D" id="3.90.76.10">
    <property type="entry name" value="Dipeptide-binding Protein, Domain 1"/>
    <property type="match status" value="1"/>
</dbReference>
<feature type="signal peptide" evidence="5">
    <location>
        <begin position="1"/>
        <end position="26"/>
    </location>
</feature>
<dbReference type="STRING" id="261392.SAMN02745149_01289"/>
<comment type="similarity">
    <text evidence="2">Belongs to the bacterial solute-binding protein 5 family.</text>
</comment>
<protein>
    <submittedName>
        <fullName evidence="7">Oligopeptide transport system substrate-binding protein</fullName>
    </submittedName>
</protein>
<dbReference type="InterPro" id="IPR000914">
    <property type="entry name" value="SBP_5_dom"/>
</dbReference>
<evidence type="ECO:0000256" key="1">
    <source>
        <dbReference type="ARBA" id="ARBA00004196"/>
    </source>
</evidence>
<dbReference type="GO" id="GO:0015833">
    <property type="term" value="P:peptide transport"/>
    <property type="evidence" value="ECO:0007669"/>
    <property type="project" value="TreeGrafter"/>
</dbReference>
<dbReference type="PANTHER" id="PTHR30290">
    <property type="entry name" value="PERIPLASMIC BINDING COMPONENT OF ABC TRANSPORTER"/>
    <property type="match status" value="1"/>
</dbReference>
<proteinExistence type="inferred from homology"/>
<dbReference type="OrthoDB" id="9801912at2"/>
<dbReference type="GO" id="GO:0030288">
    <property type="term" value="C:outer membrane-bounded periplasmic space"/>
    <property type="evidence" value="ECO:0007669"/>
    <property type="project" value="UniProtKB-ARBA"/>
</dbReference>
<evidence type="ECO:0000313" key="7">
    <source>
        <dbReference type="EMBL" id="SJZ44836.1"/>
    </source>
</evidence>
<dbReference type="InterPro" id="IPR039424">
    <property type="entry name" value="SBP_5"/>
</dbReference>
<dbReference type="GO" id="GO:1904680">
    <property type="term" value="F:peptide transmembrane transporter activity"/>
    <property type="evidence" value="ECO:0007669"/>
    <property type="project" value="TreeGrafter"/>
</dbReference>
<evidence type="ECO:0000256" key="5">
    <source>
        <dbReference type="SAM" id="SignalP"/>
    </source>
</evidence>
<feature type="chain" id="PRO_5012684852" evidence="5">
    <location>
        <begin position="27"/>
        <end position="531"/>
    </location>
</feature>
<dbReference type="EMBL" id="FUWG01000008">
    <property type="protein sequence ID" value="SJZ44836.1"/>
    <property type="molecule type" value="Genomic_DNA"/>
</dbReference>
<dbReference type="GeneID" id="78316589"/>
<feature type="domain" description="Solute-binding protein family 5" evidence="6">
    <location>
        <begin position="87"/>
        <end position="438"/>
    </location>
</feature>
<dbReference type="SUPFAM" id="SSF53850">
    <property type="entry name" value="Periplasmic binding protein-like II"/>
    <property type="match status" value="1"/>
</dbReference>
<dbReference type="RefSeq" id="WP_078933196.1">
    <property type="nucleotide sequence ID" value="NZ_FUWG01000008.1"/>
</dbReference>
<keyword evidence="4 5" id="KW-0732">Signal</keyword>
<accession>A0A1T4KQZ1</accession>
<evidence type="ECO:0000259" key="6">
    <source>
        <dbReference type="Pfam" id="PF00496"/>
    </source>
</evidence>
<sequence length="531" mass="59655">MNSKILKKTAQKVFLLLVLCAFKVHSQDAVQEENPQADVPKQKQVLTVTAPVHSYNLNPHTASYNSEAQILSGIFEGLFSYDPVTLEPQYAIAVSYKISRDSKRWTFTLREDAFFSDGTPVTAESVKKSWLKLLRTPGAPYASLFDIIKGASDFRTENGIEENVAIYDLDEHTLSIHLTTPASHLPRLLCMASFAVTGTEENVYSGPFVLSEINENQAVLEKNEHYYDKENTKLDRITFRFCDDADENAFAFNTGLSDWVSGAVNLSRTISKDAVHVTAEFATEYMFFKMRKNVWSNAEFRQALLEAAPWDSLRENTFVQASTLVYPIGNYPSVRGYSYTDGEEASSLMKIARRNAGIPDGEILEIVMAVTESEYMQKKAALLKEAWEKLGVSLRTVEIPSDKYLYSIPDVDADIFSYTWIGDFADPLAFLELFRGNSTLNVTNWSNPDFDALLNEAALYTNEKHNSLLGQAEQLLLDEAVILPVQHPVSLNVIDLNAVGGWAPNSFDIHPLKYLFKKETKPDVPNVVMLR</sequence>
<evidence type="ECO:0000256" key="3">
    <source>
        <dbReference type="ARBA" id="ARBA00022448"/>
    </source>
</evidence>
<dbReference type="Pfam" id="PF00496">
    <property type="entry name" value="SBP_bac_5"/>
    <property type="match status" value="1"/>
</dbReference>
<gene>
    <name evidence="7" type="ORF">SAMN02745149_01289</name>
</gene>
<reference evidence="7 8" key="1">
    <citation type="submission" date="2017-02" db="EMBL/GenBank/DDBJ databases">
        <authorList>
            <person name="Peterson S.W."/>
        </authorList>
    </citation>
    <scope>NUCLEOTIDE SEQUENCE [LARGE SCALE GENOMIC DNA]</scope>
    <source>
        <strain evidence="7 8">ATCC BAA-908</strain>
    </source>
</reference>